<organism evidence="1 2">
    <name type="scientific">Bemisia tabaci</name>
    <name type="common">Sweetpotato whitefly</name>
    <name type="synonym">Aleurodes tabaci</name>
    <dbReference type="NCBI Taxonomy" id="7038"/>
    <lineage>
        <taxon>Eukaryota</taxon>
        <taxon>Metazoa</taxon>
        <taxon>Ecdysozoa</taxon>
        <taxon>Arthropoda</taxon>
        <taxon>Hexapoda</taxon>
        <taxon>Insecta</taxon>
        <taxon>Pterygota</taxon>
        <taxon>Neoptera</taxon>
        <taxon>Paraneoptera</taxon>
        <taxon>Hemiptera</taxon>
        <taxon>Sternorrhyncha</taxon>
        <taxon>Aleyrodoidea</taxon>
        <taxon>Aleyrodidae</taxon>
        <taxon>Aleyrodinae</taxon>
        <taxon>Bemisia</taxon>
    </lineage>
</organism>
<name>A0A9P0F0P1_BEMTA</name>
<evidence type="ECO:0000313" key="2">
    <source>
        <dbReference type="Proteomes" id="UP001152759"/>
    </source>
</evidence>
<keyword evidence="2" id="KW-1185">Reference proteome</keyword>
<proteinExistence type="predicted"/>
<accession>A0A9P0F0P1</accession>
<evidence type="ECO:0000313" key="1">
    <source>
        <dbReference type="EMBL" id="CAH0384766.1"/>
    </source>
</evidence>
<dbReference type="Proteomes" id="UP001152759">
    <property type="component" value="Chromosome 2"/>
</dbReference>
<dbReference type="PANTHER" id="PTHR45786:SF74">
    <property type="entry name" value="ATP-DEPENDENT DNA HELICASE"/>
    <property type="match status" value="1"/>
</dbReference>
<dbReference type="AlphaFoldDB" id="A0A9P0F0P1"/>
<gene>
    <name evidence="1" type="ORF">BEMITA_LOCUS4061</name>
</gene>
<dbReference type="PANTHER" id="PTHR45786">
    <property type="entry name" value="DNA BINDING PROTEIN-LIKE"/>
    <property type="match status" value="1"/>
</dbReference>
<sequence>MPNENYKIVIYPDRTISGQHPQRYNASFVNKIAALVTGLESGTRDIILHARDNQLKRVPETHEHYDALQYPLIFWEELEGYHFEDFLIDPKSKKPRGKKVSCKDFYSYHIMAWSDSFHILLRFRHLSHQSITDMIVKMKSEQLRYI</sequence>
<dbReference type="EMBL" id="OU963863">
    <property type="protein sequence ID" value="CAH0384766.1"/>
    <property type="molecule type" value="Genomic_DNA"/>
</dbReference>
<reference evidence="1" key="1">
    <citation type="submission" date="2021-12" db="EMBL/GenBank/DDBJ databases">
        <authorList>
            <person name="King R."/>
        </authorList>
    </citation>
    <scope>NUCLEOTIDE SEQUENCE</scope>
</reference>
<protein>
    <submittedName>
        <fullName evidence="1">Uncharacterized protein</fullName>
    </submittedName>
</protein>